<comment type="caution">
    <text evidence="1">The sequence shown here is derived from an EMBL/GenBank/DDBJ whole genome shotgun (WGS) entry which is preliminary data.</text>
</comment>
<protein>
    <submittedName>
        <fullName evidence="1">Uncharacterized protein</fullName>
    </submittedName>
</protein>
<accession>A0A2G0E8Z9</accession>
<reference evidence="1 2" key="1">
    <citation type="submission" date="2017-10" db="EMBL/GenBank/DDBJ databases">
        <title>Draft genomes of the Enterococcus faecium isolated from human feces before and after Helicobacter pylori eradication therapy.</title>
        <authorList>
            <person name="Prianichniikov N.A."/>
            <person name="Glushchenko O.E."/>
            <person name="Malakhova M.V."/>
        </authorList>
    </citation>
    <scope>NUCLEOTIDE SEQUENCE [LARGE SCALE GENOMIC DNA]</scope>
    <source>
        <strain evidence="1 2">Hp_5-7</strain>
    </source>
</reference>
<dbReference type="EMBL" id="PCGC01000031">
    <property type="protein sequence ID" value="PHL20886.1"/>
    <property type="molecule type" value="Genomic_DNA"/>
</dbReference>
<name>A0A2G0E8Z9_ENTFC</name>
<proteinExistence type="predicted"/>
<dbReference type="RefSeq" id="WP_072538738.1">
    <property type="nucleotide sequence ID" value="NZ_PCGC01000031.1"/>
</dbReference>
<evidence type="ECO:0000313" key="1">
    <source>
        <dbReference type="EMBL" id="PHL20886.1"/>
    </source>
</evidence>
<dbReference type="AlphaFoldDB" id="A0A2G0E8Z9"/>
<dbReference type="Gene3D" id="2.20.28.30">
    <property type="entry name" value="RNA polymerase ii, chain L"/>
    <property type="match status" value="1"/>
</dbReference>
<sequence length="62" mass="6813">MSRKSSVNISGDLEKIIKSKTNKILEKGVDYTCPSCGKKIKISNGKNKCKYCGAEIDFKGKV</sequence>
<organism evidence="1 2">
    <name type="scientific">Enterococcus faecium</name>
    <name type="common">Streptococcus faecium</name>
    <dbReference type="NCBI Taxonomy" id="1352"/>
    <lineage>
        <taxon>Bacteria</taxon>
        <taxon>Bacillati</taxon>
        <taxon>Bacillota</taxon>
        <taxon>Bacilli</taxon>
        <taxon>Lactobacillales</taxon>
        <taxon>Enterococcaceae</taxon>
        <taxon>Enterococcus</taxon>
    </lineage>
</organism>
<evidence type="ECO:0000313" key="2">
    <source>
        <dbReference type="Proteomes" id="UP000224303"/>
    </source>
</evidence>
<gene>
    <name evidence="1" type="ORF">CQR37_11495</name>
</gene>
<dbReference type="Proteomes" id="UP000224303">
    <property type="component" value="Unassembled WGS sequence"/>
</dbReference>